<dbReference type="RefSeq" id="WP_009206205.1">
    <property type="nucleotide sequence ID" value="NC_022357.1"/>
</dbReference>
<keyword evidence="4 6" id="KW-0472">Membrane</keyword>
<dbReference type="STRING" id="1163617.SCD_n01007"/>
<dbReference type="eggNOG" id="COG2321">
    <property type="taxonomic scope" value="Bacteria"/>
</dbReference>
<feature type="region of interest" description="Disordered" evidence="5">
    <location>
        <begin position="1"/>
        <end position="21"/>
    </location>
</feature>
<evidence type="ECO:0000313" key="8">
    <source>
        <dbReference type="Proteomes" id="UP000015559"/>
    </source>
</evidence>
<dbReference type="InterPro" id="IPR007343">
    <property type="entry name" value="Uncharacterised_pept_Zn_put"/>
</dbReference>
<organism evidence="7 8">
    <name type="scientific">Sulfuricella denitrificans (strain DSM 22764 / NBRC 105220 / skB26)</name>
    <dbReference type="NCBI Taxonomy" id="1163617"/>
    <lineage>
        <taxon>Bacteria</taxon>
        <taxon>Pseudomonadati</taxon>
        <taxon>Pseudomonadota</taxon>
        <taxon>Betaproteobacteria</taxon>
        <taxon>Nitrosomonadales</taxon>
        <taxon>Sulfuricellaceae</taxon>
        <taxon>Sulfuricella</taxon>
    </lineage>
</organism>
<dbReference type="PANTHER" id="PTHR30168">
    <property type="entry name" value="PUTATIVE MEMBRANE PROTEIN YPFJ"/>
    <property type="match status" value="1"/>
</dbReference>
<dbReference type="HOGENOM" id="CLU_059329_0_0_4"/>
<dbReference type="AlphaFoldDB" id="S6AFX7"/>
<reference evidence="7 8" key="1">
    <citation type="journal article" date="2012" name="Appl. Environ. Microbiol.">
        <title>Draft genome sequence of a psychrotolerant sulfur-oxidizing bacterium, Sulfuricella denitrificans skB26, and proteomic insights into cold adaptation.</title>
        <authorList>
            <person name="Watanabe T."/>
            <person name="Kojima H."/>
            <person name="Fukui M."/>
        </authorList>
    </citation>
    <scope>NUCLEOTIDE SEQUENCE [LARGE SCALE GENOMIC DNA]</scope>
    <source>
        <strain evidence="8">skB26</strain>
    </source>
</reference>
<name>S6AFX7_SULDS</name>
<evidence type="ECO:0008006" key="9">
    <source>
        <dbReference type="Google" id="ProtNLM"/>
    </source>
</evidence>
<feature type="transmembrane region" description="Helical" evidence="6">
    <location>
        <begin position="28"/>
        <end position="54"/>
    </location>
</feature>
<proteinExistence type="predicted"/>
<feature type="compositionally biased region" description="Basic and acidic residues" evidence="5">
    <location>
        <begin position="1"/>
        <end position="18"/>
    </location>
</feature>
<evidence type="ECO:0000256" key="1">
    <source>
        <dbReference type="ARBA" id="ARBA00004167"/>
    </source>
</evidence>
<dbReference type="PANTHER" id="PTHR30168:SF0">
    <property type="entry name" value="INNER MEMBRANE PROTEIN"/>
    <property type="match status" value="1"/>
</dbReference>
<dbReference type="EMBL" id="AP013066">
    <property type="protein sequence ID" value="BAN34846.1"/>
    <property type="molecule type" value="Genomic_DNA"/>
</dbReference>
<dbReference type="KEGG" id="sdr:SCD_n01007"/>
<protein>
    <recommendedName>
        <fullName evidence="9">Metalloprotease</fullName>
    </recommendedName>
</protein>
<evidence type="ECO:0000256" key="3">
    <source>
        <dbReference type="ARBA" id="ARBA00022989"/>
    </source>
</evidence>
<evidence type="ECO:0000256" key="2">
    <source>
        <dbReference type="ARBA" id="ARBA00022692"/>
    </source>
</evidence>
<dbReference type="GO" id="GO:0016020">
    <property type="term" value="C:membrane"/>
    <property type="evidence" value="ECO:0007669"/>
    <property type="project" value="UniProtKB-SubCell"/>
</dbReference>
<evidence type="ECO:0000256" key="4">
    <source>
        <dbReference type="ARBA" id="ARBA00023136"/>
    </source>
</evidence>
<dbReference type="OrthoDB" id="9774900at2"/>
<evidence type="ECO:0000313" key="7">
    <source>
        <dbReference type="EMBL" id="BAN34846.1"/>
    </source>
</evidence>
<accession>S6AFX7</accession>
<comment type="subcellular location">
    <subcellularLocation>
        <location evidence="1">Membrane</location>
        <topology evidence="1">Single-pass membrane protein</topology>
    </subcellularLocation>
</comment>
<dbReference type="Proteomes" id="UP000015559">
    <property type="component" value="Chromosome"/>
</dbReference>
<keyword evidence="3 6" id="KW-1133">Transmembrane helix</keyword>
<gene>
    <name evidence="7" type="ORF">SCD_n01007</name>
</gene>
<keyword evidence="2 6" id="KW-0812">Transmembrane</keyword>
<dbReference type="Pfam" id="PF04228">
    <property type="entry name" value="Zn_peptidase"/>
    <property type="match status" value="1"/>
</dbReference>
<sequence>MRLDDERLSDNVEDRRGSDGGGFSSGRLGIGGVVLALVASYFFGIDPSAVLGLLSNGTQPSPRSVQSHKPPANDEMATFVSKVLADTEDTWTGVFSEAGKEYKVPKLVLFTGSTPTACGTGATAMGPFYCSLDQKVYIDLAFYRDLKERFHAPGEFAEAYVIAHEVGHHVQKLLGTSDRVHAAQQRAGSETKVNSLSVRLELQADCYAGVWGNRANTMRHIIEPGEIEQALAAATAIGDDRLQKQARGYAVPETFTHGTSEQRVRWFKRGIESGDPKQCNTFKTQEL</sequence>
<keyword evidence="8" id="KW-1185">Reference proteome</keyword>
<evidence type="ECO:0000256" key="5">
    <source>
        <dbReference type="SAM" id="MobiDB-lite"/>
    </source>
</evidence>
<evidence type="ECO:0000256" key="6">
    <source>
        <dbReference type="SAM" id="Phobius"/>
    </source>
</evidence>